<accession>A0A9D2DVS3</accession>
<reference evidence="3" key="2">
    <citation type="submission" date="2021-04" db="EMBL/GenBank/DDBJ databases">
        <authorList>
            <person name="Gilroy R."/>
        </authorList>
    </citation>
    <scope>NUCLEOTIDE SEQUENCE</scope>
    <source>
        <strain evidence="3">CHK33-5263</strain>
    </source>
</reference>
<dbReference type="SUPFAM" id="SSF53448">
    <property type="entry name" value="Nucleotide-diphospho-sugar transferases"/>
    <property type="match status" value="1"/>
</dbReference>
<organism evidence="3 4">
    <name type="scientific">Candidatus Gallimonas intestinigallinarum</name>
    <dbReference type="NCBI Taxonomy" id="2838604"/>
    <lineage>
        <taxon>Bacteria</taxon>
        <taxon>Bacillati</taxon>
        <taxon>Bacillota</taxon>
        <taxon>Clostridia</taxon>
        <taxon>Candidatus Gallimonas</taxon>
    </lineage>
</organism>
<evidence type="ECO:0000259" key="1">
    <source>
        <dbReference type="Pfam" id="PF00483"/>
    </source>
</evidence>
<dbReference type="InterPro" id="IPR051161">
    <property type="entry name" value="Mannose-6P_isomerase_type2"/>
</dbReference>
<evidence type="ECO:0000259" key="2">
    <source>
        <dbReference type="Pfam" id="PF22640"/>
    </source>
</evidence>
<dbReference type="InterPro" id="IPR005835">
    <property type="entry name" value="NTP_transferase_dom"/>
</dbReference>
<dbReference type="Gene3D" id="3.90.550.10">
    <property type="entry name" value="Spore Coat Polysaccharide Biosynthesis Protein SpsA, Chain A"/>
    <property type="match status" value="1"/>
</dbReference>
<feature type="domain" description="Nucleotidyl transferase" evidence="1">
    <location>
        <begin position="3"/>
        <end position="179"/>
    </location>
</feature>
<dbReference type="InterPro" id="IPR029044">
    <property type="entry name" value="Nucleotide-diphossugar_trans"/>
</dbReference>
<protein>
    <submittedName>
        <fullName evidence="3">Mannose-1-phosphate guanylyltransferase</fullName>
    </submittedName>
</protein>
<comment type="caution">
    <text evidence="3">The sequence shown here is derived from an EMBL/GenBank/DDBJ whole genome shotgun (WGS) entry which is preliminary data.</text>
</comment>
<gene>
    <name evidence="3" type="ORF">H9812_00260</name>
</gene>
<dbReference type="EMBL" id="DXBS01000005">
    <property type="protein sequence ID" value="HIZ23898.1"/>
    <property type="molecule type" value="Genomic_DNA"/>
</dbReference>
<feature type="non-terminal residue" evidence="3">
    <location>
        <position position="1"/>
    </location>
</feature>
<dbReference type="GO" id="GO:0004475">
    <property type="term" value="F:mannose-1-phosphate guanylyltransferase (GTP) activity"/>
    <property type="evidence" value="ECO:0007669"/>
    <property type="project" value="TreeGrafter"/>
</dbReference>
<keyword evidence="3" id="KW-0548">Nucleotidyltransferase</keyword>
<dbReference type="AlphaFoldDB" id="A0A9D2DVS3"/>
<feature type="domain" description="MannoseP isomerase/GMP-like beta-helix" evidence="2">
    <location>
        <begin position="187"/>
        <end position="240"/>
    </location>
</feature>
<dbReference type="Pfam" id="PF00483">
    <property type="entry name" value="NTP_transferase"/>
    <property type="match status" value="1"/>
</dbReference>
<sequence length="249" mass="26798">DGILVVTPSDAYIRDNAAFAHTLEQAIQAAQTGKLVTIGITPAFPATGYGYIRFTESDGAAKPVEQFVEKPPRERAEEYLASGGYVWNSGMFVWRASVILQKIESLLPELYAGLEKIAAAFGTPDEVRVSEEVYPTLPSISVDYGILEHSRDILAVPGEFGWSDVGSWDMLGTLHPADENGNVAVGDTLGVDLANTVLYSSGRLVAAVGVEDLVVVETPDAVLVCRKSCAQDVKKIVEKLQAEGREELL</sequence>
<dbReference type="PANTHER" id="PTHR46390">
    <property type="entry name" value="MANNOSE-1-PHOSPHATE GUANYLYLTRANSFERASE"/>
    <property type="match status" value="1"/>
</dbReference>
<reference evidence="3" key="1">
    <citation type="journal article" date="2021" name="PeerJ">
        <title>Extensive microbial diversity within the chicken gut microbiome revealed by metagenomics and culture.</title>
        <authorList>
            <person name="Gilroy R."/>
            <person name="Ravi A."/>
            <person name="Getino M."/>
            <person name="Pursley I."/>
            <person name="Horton D.L."/>
            <person name="Alikhan N.F."/>
            <person name="Baker D."/>
            <person name="Gharbi K."/>
            <person name="Hall N."/>
            <person name="Watson M."/>
            <person name="Adriaenssens E.M."/>
            <person name="Foster-Nyarko E."/>
            <person name="Jarju S."/>
            <person name="Secka A."/>
            <person name="Antonio M."/>
            <person name="Oren A."/>
            <person name="Chaudhuri R.R."/>
            <person name="La Ragione R."/>
            <person name="Hildebrand F."/>
            <person name="Pallen M.J."/>
        </authorList>
    </citation>
    <scope>NUCLEOTIDE SEQUENCE</scope>
    <source>
        <strain evidence="3">CHK33-5263</strain>
    </source>
</reference>
<name>A0A9D2DVS3_9FIRM</name>
<dbReference type="GO" id="GO:0009298">
    <property type="term" value="P:GDP-mannose biosynthetic process"/>
    <property type="evidence" value="ECO:0007669"/>
    <property type="project" value="TreeGrafter"/>
</dbReference>
<proteinExistence type="predicted"/>
<dbReference type="PANTHER" id="PTHR46390:SF1">
    <property type="entry name" value="MANNOSE-1-PHOSPHATE GUANYLYLTRANSFERASE"/>
    <property type="match status" value="1"/>
</dbReference>
<dbReference type="InterPro" id="IPR054566">
    <property type="entry name" value="ManC/GMP-like_b-helix"/>
</dbReference>
<dbReference type="Proteomes" id="UP000824044">
    <property type="component" value="Unassembled WGS sequence"/>
</dbReference>
<dbReference type="SUPFAM" id="SSF159283">
    <property type="entry name" value="Guanosine diphospho-D-mannose pyrophosphorylase/mannose-6-phosphate isomerase linker domain"/>
    <property type="match status" value="1"/>
</dbReference>
<evidence type="ECO:0000313" key="4">
    <source>
        <dbReference type="Proteomes" id="UP000824044"/>
    </source>
</evidence>
<evidence type="ECO:0000313" key="3">
    <source>
        <dbReference type="EMBL" id="HIZ23898.1"/>
    </source>
</evidence>
<dbReference type="Pfam" id="PF22640">
    <property type="entry name" value="ManC_GMP_beta-helix"/>
    <property type="match status" value="1"/>
</dbReference>
<keyword evidence="3" id="KW-0808">Transferase</keyword>